<dbReference type="RefSeq" id="WP_186086973.1">
    <property type="nucleotide sequence ID" value="NZ_CAJEWE010000010.1"/>
</dbReference>
<keyword evidence="3" id="KW-1185">Reference proteome</keyword>
<evidence type="ECO:0000313" key="3">
    <source>
        <dbReference type="Proteomes" id="UP000521032"/>
    </source>
</evidence>
<sequence>MVKGLKKIENPLKPDLLAVLEHLNSRKSLPEIETLNYERQSQGYIGEDKIRRLLLEHLDVKPLALFDFRFMANNDECQIDCLLLFQNECVLIEVKNYSGEYVYRDAEIFFNGSMKRLYSQPFPQVARAKVLLGDLFRLLGIRINISEKIVFINDKFYLYEVPGNLPVFYNATLDRFLRELNDKRCDLSDYHFKIAAKLKSVRLKNSVYERIPEYEYDTIQKGIPCVNCSNWMTKLTDKSRKHLVCASCDKLETIDDAILRMVREYNLLFKDRKITSAAIYDWTNSIISQKVIRNILIKHLNPVGTTRDRHYIILFLR</sequence>
<organism evidence="2 3">
    <name type="scientific">Phocicoccus schoeneichii</name>
    <dbReference type="NCBI Taxonomy" id="1812261"/>
    <lineage>
        <taxon>Bacteria</taxon>
        <taxon>Bacillati</taxon>
        <taxon>Bacillota</taxon>
        <taxon>Bacilli</taxon>
        <taxon>Bacillales</taxon>
        <taxon>Salinicoccaceae</taxon>
        <taxon>Phocicoccus</taxon>
    </lineage>
</organism>
<accession>A0A6V7RE15</accession>
<dbReference type="PROSITE" id="PS50965">
    <property type="entry name" value="NERD"/>
    <property type="match status" value="1"/>
</dbReference>
<evidence type="ECO:0000313" key="2">
    <source>
        <dbReference type="EMBL" id="CAD2075987.1"/>
    </source>
</evidence>
<evidence type="ECO:0000259" key="1">
    <source>
        <dbReference type="PROSITE" id="PS50965"/>
    </source>
</evidence>
<dbReference type="EMBL" id="CAJEWE010000010">
    <property type="protein sequence ID" value="CAD2075987.1"/>
    <property type="molecule type" value="Genomic_DNA"/>
</dbReference>
<reference evidence="2 3" key="1">
    <citation type="submission" date="2020-07" db="EMBL/GenBank/DDBJ databases">
        <authorList>
            <person name="Criscuolo A."/>
        </authorList>
    </citation>
    <scope>NUCLEOTIDE SEQUENCE [LARGE SCALE GENOMIC DNA]</scope>
    <source>
        <strain evidence="3">CIP 111030</strain>
    </source>
</reference>
<comment type="caution">
    <text evidence="2">The sequence shown here is derived from an EMBL/GenBank/DDBJ whole genome shotgun (WGS) entry which is preliminary data.</text>
</comment>
<proteinExistence type="predicted"/>
<dbReference type="AlphaFoldDB" id="A0A6V7RE15"/>
<gene>
    <name evidence="2" type="ORF">JEOSCH030_00953</name>
</gene>
<dbReference type="Proteomes" id="UP000521032">
    <property type="component" value="Unassembled WGS sequence"/>
</dbReference>
<name>A0A6V7RE15_9BACL</name>
<protein>
    <submittedName>
        <fullName evidence="2">Nuclease-related domain protein</fullName>
    </submittedName>
</protein>
<dbReference type="InterPro" id="IPR011528">
    <property type="entry name" value="NERD"/>
</dbReference>
<feature type="domain" description="NERD" evidence="1">
    <location>
        <begin position="42"/>
        <end position="158"/>
    </location>
</feature>
<dbReference type="Pfam" id="PF08378">
    <property type="entry name" value="NERD"/>
    <property type="match status" value="1"/>
</dbReference>